<reference evidence="5" key="1">
    <citation type="submission" date="2017-02" db="UniProtKB">
        <authorList>
            <consortium name="WormBaseParasite"/>
        </authorList>
    </citation>
    <scope>IDENTIFICATION</scope>
</reference>
<evidence type="ECO:0000313" key="2">
    <source>
        <dbReference type="EMBL" id="VDN60368.1"/>
    </source>
</evidence>
<dbReference type="WBParaSite" id="DME_0000832401-mRNA-1">
    <property type="protein sequence ID" value="DME_0000832401-mRNA-1"/>
    <property type="gene ID" value="DME_0000832401"/>
</dbReference>
<dbReference type="InterPro" id="IPR052140">
    <property type="entry name" value="Dev_Signal_Hedgehog-like"/>
</dbReference>
<reference evidence="2 4" key="2">
    <citation type="submission" date="2018-11" db="EMBL/GenBank/DDBJ databases">
        <authorList>
            <consortium name="Pathogen Informatics"/>
        </authorList>
    </citation>
    <scope>NUCLEOTIDE SEQUENCE [LARGE SCALE GENOMIC DNA]</scope>
</reference>
<evidence type="ECO:0000256" key="1">
    <source>
        <dbReference type="ARBA" id="ARBA00022473"/>
    </source>
</evidence>
<accession>A0A0N4UKP8</accession>
<dbReference type="PANTHER" id="PTHR46706:SF12">
    <property type="entry name" value="PROTEIN QUA-1-RELATED"/>
    <property type="match status" value="1"/>
</dbReference>
<dbReference type="Proteomes" id="UP000038040">
    <property type="component" value="Unplaced"/>
</dbReference>
<evidence type="ECO:0000313" key="4">
    <source>
        <dbReference type="Proteomes" id="UP000274756"/>
    </source>
</evidence>
<dbReference type="PANTHER" id="PTHR46706">
    <property type="entry name" value="PROTEIN QUA-1-RELATED"/>
    <property type="match status" value="1"/>
</dbReference>
<sequence>MVQYAKYAICSIFFLHTIFIDGDYCGENRIPFGFDVHISGQPYLLCSRPNCFEKKYSDCEDSALRTSCDEDNTWIGGINKNYGLHQPFYVLCCTFDEITNHSTPPFTMIIRPGEYFEGEEQMDSTNDDVIAFDVITNLKRFRDTPKTYNFNNIFAI</sequence>
<evidence type="ECO:0000313" key="5">
    <source>
        <dbReference type="WBParaSite" id="DME_0000832401-mRNA-1"/>
    </source>
</evidence>
<keyword evidence="1" id="KW-0217">Developmental protein</keyword>
<proteinExistence type="predicted"/>
<dbReference type="STRING" id="318479.A0A0N4UKP8"/>
<name>A0A0N4UKP8_DRAME</name>
<dbReference type="OrthoDB" id="5802408at2759"/>
<gene>
    <name evidence="2" type="ORF">DME_LOCUS10341</name>
</gene>
<evidence type="ECO:0000313" key="3">
    <source>
        <dbReference type="Proteomes" id="UP000038040"/>
    </source>
</evidence>
<dbReference type="Proteomes" id="UP000274756">
    <property type="component" value="Unassembled WGS sequence"/>
</dbReference>
<protein>
    <submittedName>
        <fullName evidence="5">ApeC domain-containing protein</fullName>
    </submittedName>
</protein>
<dbReference type="AlphaFoldDB" id="A0A0N4UKP8"/>
<organism evidence="3 5">
    <name type="scientific">Dracunculus medinensis</name>
    <name type="common">Guinea worm</name>
    <dbReference type="NCBI Taxonomy" id="318479"/>
    <lineage>
        <taxon>Eukaryota</taxon>
        <taxon>Metazoa</taxon>
        <taxon>Ecdysozoa</taxon>
        <taxon>Nematoda</taxon>
        <taxon>Chromadorea</taxon>
        <taxon>Rhabditida</taxon>
        <taxon>Spirurina</taxon>
        <taxon>Dracunculoidea</taxon>
        <taxon>Dracunculidae</taxon>
        <taxon>Dracunculus</taxon>
    </lineage>
</organism>
<keyword evidence="4" id="KW-1185">Reference proteome</keyword>
<dbReference type="EMBL" id="UYYG01001212">
    <property type="protein sequence ID" value="VDN60368.1"/>
    <property type="molecule type" value="Genomic_DNA"/>
</dbReference>